<sequence length="30" mass="3496">MTSSGPCFRAFPANLEYFQQNRFALLLEML</sequence>
<accession>Q2YRG2</accession>
<reference evidence="1 2" key="1">
    <citation type="journal article" date="2005" name="Infect. Immun.">
        <title>Whole-genome analyses of speciation events in pathogenic Brucellae.</title>
        <authorList>
            <consortium name="Microbial Genomics Group"/>
            <consortium name="Lawrence Livermore National Laboratory"/>
            <consortium name="and the Genome Analysis Group"/>
            <consortium name="Oak Ridge National Laboratory"/>
            <person name="Chain P."/>
            <person name="Comerci D.J."/>
            <person name="Tolmasky M.E."/>
            <person name="Larimer F.W."/>
            <person name="Malfatti S."/>
            <person name="Vergez L.M."/>
            <person name="Aguero F."/>
            <person name="Land M.L."/>
            <person name="Ugalde R.A."/>
            <person name="Garcia E."/>
        </authorList>
    </citation>
    <scope>NUCLEOTIDE SEQUENCE [LARGE SCALE GENOMIC DNA]</scope>
    <source>
        <strain evidence="1 2">2308</strain>
    </source>
</reference>
<dbReference type="HOGENOM" id="CLU_3402465_0_0_5"/>
<dbReference type="STRING" id="359391.BAB1_1298"/>
<protein>
    <submittedName>
        <fullName evidence="1">Uncharacterized protein</fullName>
    </submittedName>
</protein>
<dbReference type="KEGG" id="bmf:BAB1_1298"/>
<dbReference type="Proteomes" id="UP000002719">
    <property type="component" value="Chromosome I"/>
</dbReference>
<gene>
    <name evidence="1" type="ordered locus">BAB1_1298</name>
</gene>
<name>Q2YRG2_BRUA2</name>
<proteinExistence type="predicted"/>
<keyword evidence="2" id="KW-1185">Reference proteome</keyword>
<organism evidence="1 2">
    <name type="scientific">Brucella abortus (strain 2308)</name>
    <dbReference type="NCBI Taxonomy" id="359391"/>
    <lineage>
        <taxon>Bacteria</taxon>
        <taxon>Pseudomonadati</taxon>
        <taxon>Pseudomonadota</taxon>
        <taxon>Alphaproteobacteria</taxon>
        <taxon>Hyphomicrobiales</taxon>
        <taxon>Brucellaceae</taxon>
        <taxon>Brucella/Ochrobactrum group</taxon>
        <taxon>Brucella</taxon>
    </lineage>
</organism>
<dbReference type="EMBL" id="AM040264">
    <property type="protein sequence ID" value="CAJ11254.1"/>
    <property type="molecule type" value="Genomic_DNA"/>
</dbReference>
<evidence type="ECO:0000313" key="2">
    <source>
        <dbReference type="Proteomes" id="UP000002719"/>
    </source>
</evidence>
<evidence type="ECO:0000313" key="1">
    <source>
        <dbReference type="EMBL" id="CAJ11254.1"/>
    </source>
</evidence>
<dbReference type="AlphaFoldDB" id="Q2YRG2"/>